<accession>A0A438HP88</accession>
<protein>
    <submittedName>
        <fullName evidence="1">Uncharacterized protein</fullName>
    </submittedName>
</protein>
<evidence type="ECO:0000313" key="1">
    <source>
        <dbReference type="EMBL" id="RVW86262.1"/>
    </source>
</evidence>
<comment type="caution">
    <text evidence="1">The sequence shown here is derived from an EMBL/GenBank/DDBJ whole genome shotgun (WGS) entry which is preliminary data.</text>
</comment>
<reference evidence="1 2" key="1">
    <citation type="journal article" date="2018" name="PLoS Genet.">
        <title>Population sequencing reveals clonal diversity and ancestral inbreeding in the grapevine cultivar Chardonnay.</title>
        <authorList>
            <person name="Roach M.J."/>
            <person name="Johnson D.L."/>
            <person name="Bohlmann J."/>
            <person name="van Vuuren H.J."/>
            <person name="Jones S.J."/>
            <person name="Pretorius I.S."/>
            <person name="Schmidt S.A."/>
            <person name="Borneman A.R."/>
        </authorList>
    </citation>
    <scope>NUCLEOTIDE SEQUENCE [LARGE SCALE GENOMIC DNA]</scope>
    <source>
        <strain evidence="2">cv. Chardonnay</strain>
        <tissue evidence="1">Leaf</tissue>
    </source>
</reference>
<evidence type="ECO:0000313" key="2">
    <source>
        <dbReference type="Proteomes" id="UP000288805"/>
    </source>
</evidence>
<dbReference type="EMBL" id="QGNW01000195">
    <property type="protein sequence ID" value="RVW86262.1"/>
    <property type="molecule type" value="Genomic_DNA"/>
</dbReference>
<organism evidence="1 2">
    <name type="scientific">Vitis vinifera</name>
    <name type="common">Grape</name>
    <dbReference type="NCBI Taxonomy" id="29760"/>
    <lineage>
        <taxon>Eukaryota</taxon>
        <taxon>Viridiplantae</taxon>
        <taxon>Streptophyta</taxon>
        <taxon>Embryophyta</taxon>
        <taxon>Tracheophyta</taxon>
        <taxon>Spermatophyta</taxon>
        <taxon>Magnoliopsida</taxon>
        <taxon>eudicotyledons</taxon>
        <taxon>Gunneridae</taxon>
        <taxon>Pentapetalae</taxon>
        <taxon>rosids</taxon>
        <taxon>Vitales</taxon>
        <taxon>Vitaceae</taxon>
        <taxon>Viteae</taxon>
        <taxon>Vitis</taxon>
    </lineage>
</organism>
<proteinExistence type="predicted"/>
<dbReference type="Proteomes" id="UP000288805">
    <property type="component" value="Unassembled WGS sequence"/>
</dbReference>
<dbReference type="AlphaFoldDB" id="A0A438HP88"/>
<name>A0A438HP88_VITVI</name>
<sequence length="155" mass="18427">MLVEGCDEEIYLLLSKLRKKVGSKTSCKGRKKKSVSISYFERELRRFPREMRKEVNLMAKMRRFYEVIEELRLKDLLLSDCAFQCALPKIVSDHYPITLKGGGVKRGKILFRFENMWLLSNGFKELVRKWWIEYSVTRNSSHCLDETLRLLKRIS</sequence>
<gene>
    <name evidence="1" type="ORF">CK203_043207</name>
</gene>